<dbReference type="Proteomes" id="UP001198151">
    <property type="component" value="Unassembled WGS sequence"/>
</dbReference>
<proteinExistence type="predicted"/>
<reference evidence="1 2" key="1">
    <citation type="submission" date="2021-10" db="EMBL/GenBank/DDBJ databases">
        <title>Anaerobic single-cell dispensing facilitates the cultivation of human gut bacteria.</title>
        <authorList>
            <person name="Afrizal A."/>
        </authorList>
    </citation>
    <scope>NUCLEOTIDE SEQUENCE [LARGE SCALE GENOMIC DNA]</scope>
    <source>
        <strain evidence="1 2">CLA-AA-H200</strain>
    </source>
</reference>
<name>A0ABS8FWP8_9FIRM</name>
<protein>
    <recommendedName>
        <fullName evidence="3">HipA-like C-terminal domain-containing protein</fullName>
    </recommendedName>
</protein>
<dbReference type="RefSeq" id="WP_227706742.1">
    <property type="nucleotide sequence ID" value="NZ_JAJEQX010000005.1"/>
</dbReference>
<evidence type="ECO:0000313" key="2">
    <source>
        <dbReference type="Proteomes" id="UP001198151"/>
    </source>
</evidence>
<evidence type="ECO:0008006" key="3">
    <source>
        <dbReference type="Google" id="ProtNLM"/>
    </source>
</evidence>
<comment type="caution">
    <text evidence="1">The sequence shown here is derived from an EMBL/GenBank/DDBJ whole genome shotgun (WGS) entry which is preliminary data.</text>
</comment>
<keyword evidence="2" id="KW-1185">Reference proteome</keyword>
<dbReference type="EMBL" id="JAJEQX010000005">
    <property type="protein sequence ID" value="MCC2253597.1"/>
    <property type="molecule type" value="Genomic_DNA"/>
</dbReference>
<accession>A0ABS8FWP8</accession>
<gene>
    <name evidence="1" type="ORF">LKD70_03950</name>
</gene>
<sequence>MRNIHTPELTTLGASAKGWIRRGDRIYLHKIGKYEIPADQILTLFDIPHIHYSVSEKEEIESYLTPERYQWIEGVGEAVVHSELFTSEETSLVTFEEFQIFCSYYGMNPYEEARAIDHTFYLKMQIADYLLNNTDRHEQNWGFLMENSTGKIIGFCPLFDHDHAFSSYDNVMSQTTETEMTLRDAVIERQRQLLL</sequence>
<dbReference type="Gene3D" id="1.10.1070.20">
    <property type="match status" value="1"/>
</dbReference>
<evidence type="ECO:0000313" key="1">
    <source>
        <dbReference type="EMBL" id="MCC2253597.1"/>
    </source>
</evidence>
<organism evidence="1 2">
    <name type="scientific">Ruminococcus turbiniformis</name>
    <dbReference type="NCBI Taxonomy" id="2881258"/>
    <lineage>
        <taxon>Bacteria</taxon>
        <taxon>Bacillati</taxon>
        <taxon>Bacillota</taxon>
        <taxon>Clostridia</taxon>
        <taxon>Eubacteriales</taxon>
        <taxon>Oscillospiraceae</taxon>
        <taxon>Ruminococcus</taxon>
    </lineage>
</organism>